<evidence type="ECO:0000259" key="2">
    <source>
        <dbReference type="Pfam" id="PF12146"/>
    </source>
</evidence>
<dbReference type="Gene3D" id="3.40.50.1820">
    <property type="entry name" value="alpha/beta hydrolase"/>
    <property type="match status" value="1"/>
</dbReference>
<dbReference type="PANTHER" id="PTHR43265:SF1">
    <property type="entry name" value="ESTERASE ESTD"/>
    <property type="match status" value="1"/>
</dbReference>
<dbReference type="GO" id="GO:0016787">
    <property type="term" value="F:hydrolase activity"/>
    <property type="evidence" value="ECO:0007669"/>
    <property type="project" value="UniProtKB-KW"/>
</dbReference>
<evidence type="ECO:0000256" key="1">
    <source>
        <dbReference type="SAM" id="SignalP"/>
    </source>
</evidence>
<protein>
    <submittedName>
        <fullName evidence="3">Alpha/beta hydrolase family protein</fullName>
        <ecNumber evidence="3">3.4.-.-</ecNumber>
    </submittedName>
</protein>
<organism evidence="3 4">
    <name type="scientific">Massilia suwonensis</name>
    <dbReference type="NCBI Taxonomy" id="648895"/>
    <lineage>
        <taxon>Bacteria</taxon>
        <taxon>Pseudomonadati</taxon>
        <taxon>Pseudomonadota</taxon>
        <taxon>Betaproteobacteria</taxon>
        <taxon>Burkholderiales</taxon>
        <taxon>Oxalobacteraceae</taxon>
        <taxon>Telluria group</taxon>
        <taxon>Massilia</taxon>
    </lineage>
</organism>
<proteinExistence type="predicted"/>
<sequence length="361" mass="38588">MKTRSLHLLRLACFLVLVAAAWFAYARLQLPAHPQTPSGPLPYAVQQVEYDNDSIGLEGTLTVPRTPGPHPAVVLIPGSGEVDRDGSLFGHQFYAVLADDLTRRGFAVLRSDKRGIGRSRGEFARATSLDFASDIQAGLAFLRGRPDIDPERIGLIGHSEGGLVGSIVAAKAPGIAFLVLMAGNGVPADEMLLARTRRQLAQEPAAYLARELALQKAVFAAATAPGSEAGRAAKVRALYRSASSQYGRPYSEDELAPFLTPWMHTLLKIDPQALLRQAACPVLALVGDKDEVVTAADNIPALRQALAANPRARVERLPGLNHFFQTAPTGALSEVAGIEETMSPRALALIGNWAVQQTQGR</sequence>
<feature type="signal peptide" evidence="1">
    <location>
        <begin position="1"/>
        <end position="26"/>
    </location>
</feature>
<gene>
    <name evidence="3" type="ORF">ACFPQ5_23800</name>
</gene>
<keyword evidence="3" id="KW-0378">Hydrolase</keyword>
<reference evidence="4" key="1">
    <citation type="journal article" date="2019" name="Int. J. Syst. Evol. Microbiol.">
        <title>The Global Catalogue of Microorganisms (GCM) 10K type strain sequencing project: providing services to taxonomists for standard genome sequencing and annotation.</title>
        <authorList>
            <consortium name="The Broad Institute Genomics Platform"/>
            <consortium name="The Broad Institute Genome Sequencing Center for Infectious Disease"/>
            <person name="Wu L."/>
            <person name="Ma J."/>
        </authorList>
    </citation>
    <scope>NUCLEOTIDE SEQUENCE [LARGE SCALE GENOMIC DNA]</scope>
    <source>
        <strain evidence="4">CCUG 43111</strain>
    </source>
</reference>
<keyword evidence="1" id="KW-0732">Signal</keyword>
<dbReference type="SUPFAM" id="SSF53474">
    <property type="entry name" value="alpha/beta-Hydrolases"/>
    <property type="match status" value="1"/>
</dbReference>
<feature type="chain" id="PRO_5046950285" evidence="1">
    <location>
        <begin position="27"/>
        <end position="361"/>
    </location>
</feature>
<keyword evidence="4" id="KW-1185">Reference proteome</keyword>
<evidence type="ECO:0000313" key="4">
    <source>
        <dbReference type="Proteomes" id="UP001596101"/>
    </source>
</evidence>
<dbReference type="PANTHER" id="PTHR43265">
    <property type="entry name" value="ESTERASE ESTD"/>
    <property type="match status" value="1"/>
</dbReference>
<dbReference type="InterPro" id="IPR029058">
    <property type="entry name" value="AB_hydrolase_fold"/>
</dbReference>
<dbReference type="InterPro" id="IPR053145">
    <property type="entry name" value="AB_hydrolase_Est10"/>
</dbReference>
<dbReference type="RefSeq" id="WP_379761512.1">
    <property type="nucleotide sequence ID" value="NZ_JBHSMR010000015.1"/>
</dbReference>
<dbReference type="EMBL" id="JBHSMR010000015">
    <property type="protein sequence ID" value="MFC5481229.1"/>
    <property type="molecule type" value="Genomic_DNA"/>
</dbReference>
<name>A0ABW0MSJ3_9BURK</name>
<dbReference type="Pfam" id="PF12146">
    <property type="entry name" value="Hydrolase_4"/>
    <property type="match status" value="1"/>
</dbReference>
<comment type="caution">
    <text evidence="3">The sequence shown here is derived from an EMBL/GenBank/DDBJ whole genome shotgun (WGS) entry which is preliminary data.</text>
</comment>
<dbReference type="EC" id="3.4.-.-" evidence="3"/>
<feature type="domain" description="Serine aminopeptidase S33" evidence="2">
    <location>
        <begin position="92"/>
        <end position="322"/>
    </location>
</feature>
<dbReference type="Proteomes" id="UP001596101">
    <property type="component" value="Unassembled WGS sequence"/>
</dbReference>
<dbReference type="InterPro" id="IPR022742">
    <property type="entry name" value="Hydrolase_4"/>
</dbReference>
<accession>A0ABW0MSJ3</accession>
<evidence type="ECO:0000313" key="3">
    <source>
        <dbReference type="EMBL" id="MFC5481229.1"/>
    </source>
</evidence>